<feature type="chain" id="PRO_5037065184" description="YhgE/Pip domain-containing protein" evidence="2">
    <location>
        <begin position="27"/>
        <end position="712"/>
    </location>
</feature>
<feature type="coiled-coil region" evidence="1">
    <location>
        <begin position="347"/>
        <end position="409"/>
    </location>
</feature>
<protein>
    <recommendedName>
        <fullName evidence="5">YhgE/Pip domain-containing protein</fullName>
    </recommendedName>
</protein>
<dbReference type="AlphaFoldDB" id="A0A923RWH2"/>
<sequence>MFANKLCRLTACALLPALLLPQAAVAAAPVVETDEAVYINLDYYGMPEDTRIVKGVNLNGHTSFTDYGDYSAVYNMSTYDEPALSDGSVTWEIADDGQQRFYYECIPNGEEPIQLPWNFDVSYQLNGVPVEAETCAGASGLIEMTIHAVPNEAASEYYKNNMTLICGTGIDMSKALSIEAPGAQVQSMGTYKIVFFMGLPGEESTFTVRIGSNSFESMGLLLFLAPATLSSLDILADMKDIKDRLGDSGDNLYEGLSSMLETLQSMQSGFNTLSHGVSGINEVRKQLVADRGTLDPKTDAALDALEALAGKSDSLIPELNAMKTILVTLNATVNSMLGTLEESGADILEYQELLRKVKISLDNLEDMFNDLDDAADIDGFYIDQLRSAVDDLKNDMGRLSSNLSSLRNSLSALEDIQDALITLIQLDLAHLVSAGIITPEEAAALGDMLSALPSGLSGTIAASKKTLSTLSDAADSLESMLSSSDGILENLADIADVLDDYEGLPQDFTAEGKKLADLMNTSLERVNQLVADIPALSTCLQQITTEAVSAADKGEELMVALTKALSASYDMLDSANGILRSVRGQADASLQTSIDGLLDVLDKAARSNSSSSLQKATDSIHSAVDDAEKDLEEDTNVLNIDAQAELQSVTSSQNPTPASLQFILRTHEISLDDDEGTAAANQEQADEGVLARIGNIFRKLFSAIYGVFVSEE</sequence>
<accession>A0A923RWH2</accession>
<reference evidence="3" key="1">
    <citation type="submission" date="2020-08" db="EMBL/GenBank/DDBJ databases">
        <title>Genome public.</title>
        <authorList>
            <person name="Liu C."/>
            <person name="Sun Q."/>
        </authorList>
    </citation>
    <scope>NUCLEOTIDE SEQUENCE</scope>
    <source>
        <strain evidence="3">NSJ-28</strain>
    </source>
</reference>
<evidence type="ECO:0000256" key="2">
    <source>
        <dbReference type="SAM" id="SignalP"/>
    </source>
</evidence>
<comment type="caution">
    <text evidence="3">The sequence shown here is derived from an EMBL/GenBank/DDBJ whole genome shotgun (WGS) entry which is preliminary data.</text>
</comment>
<feature type="signal peptide" evidence="2">
    <location>
        <begin position="1"/>
        <end position="26"/>
    </location>
</feature>
<evidence type="ECO:0000256" key="1">
    <source>
        <dbReference type="SAM" id="Coils"/>
    </source>
</evidence>
<dbReference type="RefSeq" id="WP_107631940.1">
    <property type="nucleotide sequence ID" value="NZ_JACOPL010000005.1"/>
</dbReference>
<keyword evidence="1" id="KW-0175">Coiled coil</keyword>
<keyword evidence="2" id="KW-0732">Signal</keyword>
<keyword evidence="4" id="KW-1185">Reference proteome</keyword>
<dbReference type="Proteomes" id="UP000606499">
    <property type="component" value="Unassembled WGS sequence"/>
</dbReference>
<dbReference type="EMBL" id="JACOPL010000005">
    <property type="protein sequence ID" value="MBC5725221.1"/>
    <property type="molecule type" value="Genomic_DNA"/>
</dbReference>
<evidence type="ECO:0008006" key="5">
    <source>
        <dbReference type="Google" id="ProtNLM"/>
    </source>
</evidence>
<gene>
    <name evidence="3" type="ORF">H8S45_07095</name>
</gene>
<proteinExistence type="predicted"/>
<evidence type="ECO:0000313" key="4">
    <source>
        <dbReference type="Proteomes" id="UP000606499"/>
    </source>
</evidence>
<name>A0A923RWH2_9FIRM</name>
<evidence type="ECO:0000313" key="3">
    <source>
        <dbReference type="EMBL" id="MBC5725221.1"/>
    </source>
</evidence>
<organism evidence="3 4">
    <name type="scientific">Agathobaculum faecis</name>
    <dbReference type="NCBI Taxonomy" id="2763013"/>
    <lineage>
        <taxon>Bacteria</taxon>
        <taxon>Bacillati</taxon>
        <taxon>Bacillota</taxon>
        <taxon>Clostridia</taxon>
        <taxon>Eubacteriales</taxon>
        <taxon>Butyricicoccaceae</taxon>
        <taxon>Agathobaculum</taxon>
    </lineage>
</organism>